<name>A0A6A5VDB8_9PLEO</name>
<sequence>MKEADSVLQGKFLRMTFSGRAYDDPCFATPMRYFDLKQLLQTPHLECTSYDLVSKNETKGIRWKYLYQSAVNAWNKLEYDKQKDSRINEKTMKPIPEKLLEPEDSSSSDNLSDDEDEELQASGTVQN</sequence>
<feature type="compositionally biased region" description="Basic and acidic residues" evidence="1">
    <location>
        <begin position="85"/>
        <end position="101"/>
    </location>
</feature>
<accession>A0A6A5VDB8</accession>
<proteinExistence type="predicted"/>
<feature type="region of interest" description="Disordered" evidence="1">
    <location>
        <begin position="85"/>
        <end position="127"/>
    </location>
</feature>
<dbReference type="AlphaFoldDB" id="A0A6A5VDB8"/>
<protein>
    <submittedName>
        <fullName evidence="2">Uncharacterized protein</fullName>
    </submittedName>
</protein>
<dbReference type="EMBL" id="ML976677">
    <property type="protein sequence ID" value="KAF1973952.1"/>
    <property type="molecule type" value="Genomic_DNA"/>
</dbReference>
<evidence type="ECO:0000313" key="2">
    <source>
        <dbReference type="EMBL" id="KAF1973952.1"/>
    </source>
</evidence>
<dbReference type="Proteomes" id="UP000800036">
    <property type="component" value="Unassembled WGS sequence"/>
</dbReference>
<gene>
    <name evidence="2" type="ORF">BU23DRAFT_553627</name>
</gene>
<dbReference type="OrthoDB" id="3790566at2759"/>
<organism evidence="2 3">
    <name type="scientific">Bimuria novae-zelandiae CBS 107.79</name>
    <dbReference type="NCBI Taxonomy" id="1447943"/>
    <lineage>
        <taxon>Eukaryota</taxon>
        <taxon>Fungi</taxon>
        <taxon>Dikarya</taxon>
        <taxon>Ascomycota</taxon>
        <taxon>Pezizomycotina</taxon>
        <taxon>Dothideomycetes</taxon>
        <taxon>Pleosporomycetidae</taxon>
        <taxon>Pleosporales</taxon>
        <taxon>Massarineae</taxon>
        <taxon>Didymosphaeriaceae</taxon>
        <taxon>Bimuria</taxon>
    </lineage>
</organism>
<feature type="compositionally biased region" description="Acidic residues" evidence="1">
    <location>
        <begin position="102"/>
        <end position="119"/>
    </location>
</feature>
<reference evidence="2" key="1">
    <citation type="journal article" date="2020" name="Stud. Mycol.">
        <title>101 Dothideomycetes genomes: a test case for predicting lifestyles and emergence of pathogens.</title>
        <authorList>
            <person name="Haridas S."/>
            <person name="Albert R."/>
            <person name="Binder M."/>
            <person name="Bloem J."/>
            <person name="Labutti K."/>
            <person name="Salamov A."/>
            <person name="Andreopoulos B."/>
            <person name="Baker S."/>
            <person name="Barry K."/>
            <person name="Bills G."/>
            <person name="Bluhm B."/>
            <person name="Cannon C."/>
            <person name="Castanera R."/>
            <person name="Culley D."/>
            <person name="Daum C."/>
            <person name="Ezra D."/>
            <person name="Gonzalez J."/>
            <person name="Henrissat B."/>
            <person name="Kuo A."/>
            <person name="Liang C."/>
            <person name="Lipzen A."/>
            <person name="Lutzoni F."/>
            <person name="Magnuson J."/>
            <person name="Mondo S."/>
            <person name="Nolan M."/>
            <person name="Ohm R."/>
            <person name="Pangilinan J."/>
            <person name="Park H.-J."/>
            <person name="Ramirez L."/>
            <person name="Alfaro M."/>
            <person name="Sun H."/>
            <person name="Tritt A."/>
            <person name="Yoshinaga Y."/>
            <person name="Zwiers L.-H."/>
            <person name="Turgeon B."/>
            <person name="Goodwin S."/>
            <person name="Spatafora J."/>
            <person name="Crous P."/>
            <person name="Grigoriev I."/>
        </authorList>
    </citation>
    <scope>NUCLEOTIDE SEQUENCE</scope>
    <source>
        <strain evidence="2">CBS 107.79</strain>
    </source>
</reference>
<evidence type="ECO:0000313" key="3">
    <source>
        <dbReference type="Proteomes" id="UP000800036"/>
    </source>
</evidence>
<evidence type="ECO:0000256" key="1">
    <source>
        <dbReference type="SAM" id="MobiDB-lite"/>
    </source>
</evidence>
<keyword evidence="3" id="KW-1185">Reference proteome</keyword>